<accession>A0A835N3P8</accession>
<proteinExistence type="predicted"/>
<gene>
    <name evidence="1" type="ORF">SADUNF_Sadunf05G0143800</name>
</gene>
<comment type="caution">
    <text evidence="1">The sequence shown here is derived from an EMBL/GenBank/DDBJ whole genome shotgun (WGS) entry which is preliminary data.</text>
</comment>
<evidence type="ECO:0000313" key="2">
    <source>
        <dbReference type="Proteomes" id="UP000657918"/>
    </source>
</evidence>
<protein>
    <submittedName>
        <fullName evidence="1">Uncharacterized protein</fullName>
    </submittedName>
</protein>
<name>A0A835N3P8_9ROSI</name>
<keyword evidence="2" id="KW-1185">Reference proteome</keyword>
<sequence>MQIVWQPLNPVRFLLHPPVGNWKCEGNRRKVIDHSLCFFGMVVRFMGARNKKGPVGRTQAAQPALKVETMSLQCIDEGHQLYQKRNLLGWSSSPTLFELLAPRFLVIFFEVKTPINLEF</sequence>
<dbReference type="EMBL" id="JADGMS010000005">
    <property type="protein sequence ID" value="KAF9682778.1"/>
    <property type="molecule type" value="Genomic_DNA"/>
</dbReference>
<evidence type="ECO:0000313" key="1">
    <source>
        <dbReference type="EMBL" id="KAF9682778.1"/>
    </source>
</evidence>
<organism evidence="1 2">
    <name type="scientific">Salix dunnii</name>
    <dbReference type="NCBI Taxonomy" id="1413687"/>
    <lineage>
        <taxon>Eukaryota</taxon>
        <taxon>Viridiplantae</taxon>
        <taxon>Streptophyta</taxon>
        <taxon>Embryophyta</taxon>
        <taxon>Tracheophyta</taxon>
        <taxon>Spermatophyta</taxon>
        <taxon>Magnoliopsida</taxon>
        <taxon>eudicotyledons</taxon>
        <taxon>Gunneridae</taxon>
        <taxon>Pentapetalae</taxon>
        <taxon>rosids</taxon>
        <taxon>fabids</taxon>
        <taxon>Malpighiales</taxon>
        <taxon>Salicaceae</taxon>
        <taxon>Saliceae</taxon>
        <taxon>Salix</taxon>
    </lineage>
</organism>
<reference evidence="1 2" key="1">
    <citation type="submission" date="2020-10" db="EMBL/GenBank/DDBJ databases">
        <title>Plant Genome Project.</title>
        <authorList>
            <person name="Zhang R.-G."/>
        </authorList>
    </citation>
    <scope>NUCLEOTIDE SEQUENCE [LARGE SCALE GENOMIC DNA]</scope>
    <source>
        <strain evidence="1">FAFU-HL-1</strain>
        <tissue evidence="1">Leaf</tissue>
    </source>
</reference>
<dbReference type="Proteomes" id="UP000657918">
    <property type="component" value="Unassembled WGS sequence"/>
</dbReference>
<dbReference type="AlphaFoldDB" id="A0A835N3P8"/>